<evidence type="ECO:0000313" key="2">
    <source>
        <dbReference type="Proteomes" id="UP000535543"/>
    </source>
</evidence>
<accession>A0A848KA64</accession>
<comment type="caution">
    <text evidence="1">The sequence shown here is derived from an EMBL/GenBank/DDBJ whole genome shotgun (WGS) entry which is preliminary data.</text>
</comment>
<reference evidence="1 2" key="2">
    <citation type="submission" date="2020-06" db="EMBL/GenBank/DDBJ databases">
        <title>Antribacter stalactiti gen. nov., sp. nov., a new member of the family Nacardiaceae isolated from a cave.</title>
        <authorList>
            <person name="Kim I.S."/>
        </authorList>
    </citation>
    <scope>NUCLEOTIDE SEQUENCE [LARGE SCALE GENOMIC DNA]</scope>
    <source>
        <strain evidence="1 2">YC2-7</strain>
    </source>
</reference>
<gene>
    <name evidence="1" type="ORF">FGL95_09320</name>
</gene>
<evidence type="ECO:0000313" key="1">
    <source>
        <dbReference type="EMBL" id="NMN95229.1"/>
    </source>
</evidence>
<reference evidence="1 2" key="1">
    <citation type="submission" date="2019-05" db="EMBL/GenBank/DDBJ databases">
        <authorList>
            <person name="Lee S.D."/>
        </authorList>
    </citation>
    <scope>NUCLEOTIDE SEQUENCE [LARGE SCALE GENOMIC DNA]</scope>
    <source>
        <strain evidence="1 2">YC2-7</strain>
    </source>
</reference>
<proteinExistence type="predicted"/>
<dbReference type="EMBL" id="VCQU01000003">
    <property type="protein sequence ID" value="NMN95229.1"/>
    <property type="molecule type" value="Genomic_DNA"/>
</dbReference>
<name>A0A848KA64_9NOCA</name>
<dbReference type="AlphaFoldDB" id="A0A848KA64"/>
<dbReference type="RefSeq" id="WP_169585984.1">
    <property type="nucleotide sequence ID" value="NZ_VCQU01000003.1"/>
</dbReference>
<sequence length="122" mass="13274">MMIAILVVLVLNLVVLLALLRYARGIRRRNAEMAELVAVTTAEVGKPVAVEPQFKDAKERLITIEILNPAELAATHNKYSGVAGAVAPGLIRKIVYDRTVQILREQLVAQGVQADVRIHVGA</sequence>
<keyword evidence="2" id="KW-1185">Reference proteome</keyword>
<organism evidence="1 2">
    <name type="scientific">Antrihabitans stalactiti</name>
    <dbReference type="NCBI Taxonomy" id="2584121"/>
    <lineage>
        <taxon>Bacteria</taxon>
        <taxon>Bacillati</taxon>
        <taxon>Actinomycetota</taxon>
        <taxon>Actinomycetes</taxon>
        <taxon>Mycobacteriales</taxon>
        <taxon>Nocardiaceae</taxon>
        <taxon>Antrihabitans</taxon>
    </lineage>
</organism>
<dbReference type="Proteomes" id="UP000535543">
    <property type="component" value="Unassembled WGS sequence"/>
</dbReference>
<protein>
    <submittedName>
        <fullName evidence="1">Uncharacterized protein</fullName>
    </submittedName>
</protein>